<organism evidence="3">
    <name type="scientific">mine drainage metagenome</name>
    <dbReference type="NCBI Taxonomy" id="410659"/>
    <lineage>
        <taxon>unclassified sequences</taxon>
        <taxon>metagenomes</taxon>
        <taxon>ecological metagenomes</taxon>
    </lineage>
</organism>
<dbReference type="Pfam" id="PF00701">
    <property type="entry name" value="DHDPS"/>
    <property type="match status" value="1"/>
</dbReference>
<accession>T0ZP66</accession>
<dbReference type="InterPro" id="IPR020625">
    <property type="entry name" value="Schiff_base-form_aldolases_AS"/>
</dbReference>
<reference evidence="3" key="2">
    <citation type="journal article" date="2014" name="ISME J.">
        <title>Microbial stratification in low pH oxic and suboxic macroscopic growths along an acid mine drainage.</title>
        <authorList>
            <person name="Mendez-Garcia C."/>
            <person name="Mesa V."/>
            <person name="Sprenger R.R."/>
            <person name="Richter M."/>
            <person name="Diez M.S."/>
            <person name="Solano J."/>
            <person name="Bargiela R."/>
            <person name="Golyshina O.V."/>
            <person name="Manteca A."/>
            <person name="Ramos J.L."/>
            <person name="Gallego J.R."/>
            <person name="Llorente I."/>
            <person name="Martins Dos Santos V.A."/>
            <person name="Jensen O.N."/>
            <person name="Pelaez A.I."/>
            <person name="Sanchez J."/>
            <person name="Ferrer M."/>
        </authorList>
    </citation>
    <scope>NUCLEOTIDE SEQUENCE</scope>
</reference>
<comment type="caution">
    <text evidence="3">The sequence shown here is derived from an EMBL/GenBank/DDBJ whole genome shotgun (WGS) entry which is preliminary data.</text>
</comment>
<protein>
    <submittedName>
        <fullName evidence="3">Dihydrodipicolinate synthase</fullName>
        <ecNumber evidence="3">4.3.3.7</ecNumber>
    </submittedName>
</protein>
<dbReference type="GO" id="GO:0008840">
    <property type="term" value="F:4-hydroxy-tetrahydrodipicolinate synthase activity"/>
    <property type="evidence" value="ECO:0007669"/>
    <property type="project" value="UniProtKB-EC"/>
</dbReference>
<sequence length="106" mass="10906">SGIFGHIREMANATDLPVIIYDIPVRTGRKIATSTIFELANSCDNIVGLKDAAGDPSATATVIAGLGSGFDVYSGDDAMTLPLMAVGAIGAIGVATQLGECNFFQR</sequence>
<dbReference type="Gene3D" id="3.20.20.70">
    <property type="entry name" value="Aldolase class I"/>
    <property type="match status" value="1"/>
</dbReference>
<name>T0ZP66_9ZZZZ</name>
<keyword evidence="1 3" id="KW-0456">Lyase</keyword>
<dbReference type="SUPFAM" id="SSF51569">
    <property type="entry name" value="Aldolase"/>
    <property type="match status" value="1"/>
</dbReference>
<evidence type="ECO:0000256" key="2">
    <source>
        <dbReference type="ARBA" id="ARBA00023270"/>
    </source>
</evidence>
<dbReference type="InterPro" id="IPR002220">
    <property type="entry name" value="DapA-like"/>
</dbReference>
<dbReference type="PANTHER" id="PTHR12128">
    <property type="entry name" value="DIHYDRODIPICOLINATE SYNTHASE"/>
    <property type="match status" value="1"/>
</dbReference>
<evidence type="ECO:0000256" key="1">
    <source>
        <dbReference type="ARBA" id="ARBA00023239"/>
    </source>
</evidence>
<dbReference type="AlphaFoldDB" id="T0ZP66"/>
<keyword evidence="2" id="KW-0704">Schiff base</keyword>
<dbReference type="EMBL" id="AUZX01014655">
    <property type="protein sequence ID" value="EQD31590.1"/>
    <property type="molecule type" value="Genomic_DNA"/>
</dbReference>
<dbReference type="PROSITE" id="PS00666">
    <property type="entry name" value="DHDPS_2"/>
    <property type="match status" value="1"/>
</dbReference>
<proteinExistence type="predicted"/>
<dbReference type="InterPro" id="IPR013785">
    <property type="entry name" value="Aldolase_TIM"/>
</dbReference>
<feature type="non-terminal residue" evidence="3">
    <location>
        <position position="1"/>
    </location>
</feature>
<dbReference type="PANTHER" id="PTHR12128:SF66">
    <property type="entry name" value="4-HYDROXY-2-OXOGLUTARATE ALDOLASE, MITOCHONDRIAL"/>
    <property type="match status" value="1"/>
</dbReference>
<evidence type="ECO:0000313" key="3">
    <source>
        <dbReference type="EMBL" id="EQD31590.1"/>
    </source>
</evidence>
<dbReference type="GO" id="GO:0005829">
    <property type="term" value="C:cytosol"/>
    <property type="evidence" value="ECO:0007669"/>
    <property type="project" value="TreeGrafter"/>
</dbReference>
<dbReference type="EC" id="4.3.3.7" evidence="3"/>
<dbReference type="GO" id="GO:0044281">
    <property type="term" value="P:small molecule metabolic process"/>
    <property type="evidence" value="ECO:0007669"/>
    <property type="project" value="UniProtKB-ARBA"/>
</dbReference>
<gene>
    <name evidence="3" type="ORF">B1A_19864</name>
</gene>
<reference evidence="3" key="1">
    <citation type="submission" date="2013-08" db="EMBL/GenBank/DDBJ databases">
        <authorList>
            <person name="Mendez C."/>
            <person name="Richter M."/>
            <person name="Ferrer M."/>
            <person name="Sanchez J."/>
        </authorList>
    </citation>
    <scope>NUCLEOTIDE SEQUENCE</scope>
</reference>